<dbReference type="SUPFAM" id="SSF116734">
    <property type="entry name" value="DNA methylase specificity domain"/>
    <property type="match status" value="1"/>
</dbReference>
<protein>
    <submittedName>
        <fullName evidence="5">Restriction endonuclease subunit S</fullName>
    </submittedName>
</protein>
<dbReference type="RefSeq" id="WP_206903249.1">
    <property type="nucleotide sequence ID" value="NZ_JAFLVT010000008.1"/>
</dbReference>
<dbReference type="InterPro" id="IPR000055">
    <property type="entry name" value="Restrct_endonuc_typeI_TRD"/>
</dbReference>
<dbReference type="Proteomes" id="UP000664256">
    <property type="component" value="Unassembled WGS sequence"/>
</dbReference>
<comment type="similarity">
    <text evidence="1">Belongs to the type-I restriction system S methylase family.</text>
</comment>
<evidence type="ECO:0000256" key="2">
    <source>
        <dbReference type="ARBA" id="ARBA00022747"/>
    </source>
</evidence>
<evidence type="ECO:0000256" key="1">
    <source>
        <dbReference type="ARBA" id="ARBA00010923"/>
    </source>
</evidence>
<evidence type="ECO:0000313" key="6">
    <source>
        <dbReference type="Proteomes" id="UP000664256"/>
    </source>
</evidence>
<reference evidence="5 6" key="1">
    <citation type="submission" date="2021-03" db="EMBL/GenBank/DDBJ databases">
        <title>Enterococcal diversity collection.</title>
        <authorList>
            <person name="Gilmore M.S."/>
            <person name="Schwartzman J."/>
            <person name="Van Tyne D."/>
            <person name="Martin M."/>
            <person name="Earl A.M."/>
            <person name="Manson A.L."/>
            <person name="Straub T."/>
            <person name="Salamzade R."/>
            <person name="Saavedra J."/>
            <person name="Lebreton F."/>
            <person name="Prichula J."/>
            <person name="Schaufler K."/>
            <person name="Gaca A."/>
            <person name="Sgardioli B."/>
            <person name="Wagenaar J."/>
            <person name="Strong T."/>
        </authorList>
    </citation>
    <scope>NUCLEOTIDE SEQUENCE [LARGE SCALE GENOMIC DNA]</scope>
    <source>
        <strain evidence="5 6">MJM12</strain>
    </source>
</reference>
<comment type="caution">
    <text evidence="5">The sequence shown here is derived from an EMBL/GenBank/DDBJ whole genome shotgun (WGS) entry which is preliminary data.</text>
</comment>
<gene>
    <name evidence="5" type="ORF">JZO76_05995</name>
</gene>
<accession>A0ABS3H844</accession>
<dbReference type="InterPro" id="IPR044946">
    <property type="entry name" value="Restrct_endonuc_typeI_TRD_sf"/>
</dbReference>
<evidence type="ECO:0000256" key="3">
    <source>
        <dbReference type="ARBA" id="ARBA00023125"/>
    </source>
</evidence>
<keyword evidence="5" id="KW-0255">Endonuclease</keyword>
<evidence type="ECO:0000259" key="4">
    <source>
        <dbReference type="Pfam" id="PF01420"/>
    </source>
</evidence>
<dbReference type="GO" id="GO:0004519">
    <property type="term" value="F:endonuclease activity"/>
    <property type="evidence" value="ECO:0007669"/>
    <property type="project" value="UniProtKB-KW"/>
</dbReference>
<sequence length="189" mass="21876">MNDWEQRKFEDLLDKKDGVRRGPFGSALKKEIFVSKSDYVVYEQQNAIYDNYKTRYNIPQSKFEELSKFSLEEGDFIMSGAGTIGRISRVPVGIKQGVFNQALIRFKINNEVTDSEYFIQFVRADNMQRKLTGANPGSAINNLVPMSEVKNWDILVPSKQEQKRLGDFFKILDNTITLHQRIGKFDLYT</sequence>
<dbReference type="PANTHER" id="PTHR30408">
    <property type="entry name" value="TYPE-1 RESTRICTION ENZYME ECOKI SPECIFICITY PROTEIN"/>
    <property type="match status" value="1"/>
</dbReference>
<dbReference type="PANTHER" id="PTHR30408:SF12">
    <property type="entry name" value="TYPE I RESTRICTION ENZYME MJAVIII SPECIFICITY SUBUNIT"/>
    <property type="match status" value="1"/>
</dbReference>
<keyword evidence="6" id="KW-1185">Reference proteome</keyword>
<keyword evidence="5" id="KW-0378">Hydrolase</keyword>
<feature type="domain" description="Type I restriction modification DNA specificity" evidence="4">
    <location>
        <begin position="2"/>
        <end position="182"/>
    </location>
</feature>
<keyword evidence="3" id="KW-0238">DNA-binding</keyword>
<keyword evidence="2" id="KW-0680">Restriction system</keyword>
<dbReference type="EMBL" id="JAFLVT010000008">
    <property type="protein sequence ID" value="MBO0449085.1"/>
    <property type="molecule type" value="Genomic_DNA"/>
</dbReference>
<dbReference type="Pfam" id="PF01420">
    <property type="entry name" value="Methylase_S"/>
    <property type="match status" value="1"/>
</dbReference>
<keyword evidence="5" id="KW-0540">Nuclease</keyword>
<dbReference type="Gene3D" id="3.90.220.20">
    <property type="entry name" value="DNA methylase specificity domains"/>
    <property type="match status" value="1"/>
</dbReference>
<proteinExistence type="inferred from homology"/>
<evidence type="ECO:0000313" key="5">
    <source>
        <dbReference type="EMBL" id="MBO0449085.1"/>
    </source>
</evidence>
<name>A0ABS3H844_9ENTE</name>
<dbReference type="InterPro" id="IPR052021">
    <property type="entry name" value="Type-I_RS_S_subunit"/>
</dbReference>
<organism evidence="5 6">
    <name type="scientific">Candidatus Enterococcus myersii</name>
    <dbReference type="NCBI Taxonomy" id="2815322"/>
    <lineage>
        <taxon>Bacteria</taxon>
        <taxon>Bacillati</taxon>
        <taxon>Bacillota</taxon>
        <taxon>Bacilli</taxon>
        <taxon>Lactobacillales</taxon>
        <taxon>Enterococcaceae</taxon>
        <taxon>Enterococcus</taxon>
    </lineage>
</organism>